<dbReference type="RefSeq" id="WP_183882787.1">
    <property type="nucleotide sequence ID" value="NZ_JACHCD010000001.1"/>
</dbReference>
<dbReference type="AlphaFoldDB" id="A0A7W8ZMS5"/>
<proteinExistence type="predicted"/>
<evidence type="ECO:0000313" key="3">
    <source>
        <dbReference type="Proteomes" id="UP000537204"/>
    </source>
</evidence>
<evidence type="ECO:0000256" key="1">
    <source>
        <dbReference type="SAM" id="MobiDB-lite"/>
    </source>
</evidence>
<gene>
    <name evidence="2" type="ORF">HDE68_002797</name>
</gene>
<feature type="region of interest" description="Disordered" evidence="1">
    <location>
        <begin position="28"/>
        <end position="49"/>
    </location>
</feature>
<comment type="caution">
    <text evidence="2">The sequence shown here is derived from an EMBL/GenBank/DDBJ whole genome shotgun (WGS) entry which is preliminary data.</text>
</comment>
<name>A0A7W8ZMS5_9SPHI</name>
<dbReference type="Proteomes" id="UP000537204">
    <property type="component" value="Unassembled WGS sequence"/>
</dbReference>
<protein>
    <recommendedName>
        <fullName evidence="4">Outer membrane protein beta-barrel domain-containing protein</fullName>
    </recommendedName>
</protein>
<sequence>MLRFSPLLFTELVISLLLFLINPASGQEPVDKNQSTIQPPTEPLPADKKESNAHVVFSLDSRSTIINKTHVKIYGAWTGLEFGKKHHKITLGYYWLNYGLASAGTGSNQHSSIFDLSAYTKTDVFFLSLGYWYPLVHTKKWVLSFPLELGIGKESASYFRSQDNFSQGKANTPFIPVQAGFYAEYHATPWAGVFTQIGYRNTVSSIGFRENFRGTYYSYGVTIYPGAIIALFKKKHHALP</sequence>
<reference evidence="2 3" key="1">
    <citation type="submission" date="2020-08" db="EMBL/GenBank/DDBJ databases">
        <title>Genomic Encyclopedia of Type Strains, Phase IV (KMG-V): Genome sequencing to study the core and pangenomes of soil and plant-associated prokaryotes.</title>
        <authorList>
            <person name="Whitman W."/>
        </authorList>
    </citation>
    <scope>NUCLEOTIDE SEQUENCE [LARGE SCALE GENOMIC DNA]</scope>
    <source>
        <strain evidence="2 3">S3M1</strain>
    </source>
</reference>
<organism evidence="2 3">
    <name type="scientific">Pedobacter cryoconitis</name>
    <dbReference type="NCBI Taxonomy" id="188932"/>
    <lineage>
        <taxon>Bacteria</taxon>
        <taxon>Pseudomonadati</taxon>
        <taxon>Bacteroidota</taxon>
        <taxon>Sphingobacteriia</taxon>
        <taxon>Sphingobacteriales</taxon>
        <taxon>Sphingobacteriaceae</taxon>
        <taxon>Pedobacter</taxon>
    </lineage>
</organism>
<dbReference type="EMBL" id="JACHCE010000004">
    <property type="protein sequence ID" value="MBB5636884.1"/>
    <property type="molecule type" value="Genomic_DNA"/>
</dbReference>
<evidence type="ECO:0008006" key="4">
    <source>
        <dbReference type="Google" id="ProtNLM"/>
    </source>
</evidence>
<accession>A0A7W8ZMS5</accession>
<evidence type="ECO:0000313" key="2">
    <source>
        <dbReference type="EMBL" id="MBB5636884.1"/>
    </source>
</evidence>